<reference evidence="6 7" key="1">
    <citation type="submission" date="2016-10" db="EMBL/GenBank/DDBJ databases">
        <title>The Draft Genome Sequence of the Potato Rhizosphere Bacteria Ochrobactrum sp. IPA7.2.</title>
        <authorList>
            <person name="Gogoleva N.E."/>
            <person name="Khlopko Y.A."/>
            <person name="Burygin G.L."/>
            <person name="Plotnikov A.O."/>
        </authorList>
    </citation>
    <scope>NUCLEOTIDE SEQUENCE [LARGE SCALE GENOMIC DNA]</scope>
    <source>
        <strain evidence="6 7">IPA7.2</strain>
    </source>
</reference>
<gene>
    <name evidence="6" type="ORF">BLA27_21455</name>
</gene>
<comment type="similarity">
    <text evidence="2">Belongs to the virb1 family.</text>
</comment>
<evidence type="ECO:0000259" key="4">
    <source>
        <dbReference type="Pfam" id="PF01464"/>
    </source>
</evidence>
<protein>
    <submittedName>
        <fullName evidence="6">Lytic transglycosylase</fullName>
    </submittedName>
</protein>
<accession>A0A1J6I8W8</accession>
<proteinExistence type="inferred from homology"/>
<dbReference type="Gene3D" id="1.10.530.10">
    <property type="match status" value="1"/>
</dbReference>
<feature type="signal peptide" evidence="3">
    <location>
        <begin position="1"/>
        <end position="24"/>
    </location>
</feature>
<keyword evidence="3" id="KW-0732">Signal</keyword>
<dbReference type="CDD" id="cd00254">
    <property type="entry name" value="LT-like"/>
    <property type="match status" value="1"/>
</dbReference>
<evidence type="ECO:0000256" key="3">
    <source>
        <dbReference type="SAM" id="SignalP"/>
    </source>
</evidence>
<evidence type="ECO:0000313" key="7">
    <source>
        <dbReference type="Proteomes" id="UP000182985"/>
    </source>
</evidence>
<evidence type="ECO:0000256" key="1">
    <source>
        <dbReference type="ARBA" id="ARBA00007734"/>
    </source>
</evidence>
<dbReference type="Pfam" id="PF05036">
    <property type="entry name" value="SPOR"/>
    <property type="match status" value="1"/>
</dbReference>
<dbReference type="EMBL" id="MOEC01000028">
    <property type="protein sequence ID" value="OIS91448.1"/>
    <property type="molecule type" value="Genomic_DNA"/>
</dbReference>
<evidence type="ECO:0000259" key="5">
    <source>
        <dbReference type="Pfam" id="PF05036"/>
    </source>
</evidence>
<dbReference type="PANTHER" id="PTHR37423:SF2">
    <property type="entry name" value="MEMBRANE-BOUND LYTIC MUREIN TRANSGLYCOSYLASE C"/>
    <property type="match status" value="1"/>
</dbReference>
<sequence>MNRYRHGIAFILASQLFSLPSGVAASYAASEPNPPVYAPPLPPEKKVPTVGRICQLIGDNADIHGIPRDFFARLIWKESRFDHNAVSPVGAEGVAQFMPYTAKERGLADPFDIEQAIPASASFLRDLKGAFGNWGLAAAAYNAGAGRVSSWMRSGGFLPLETENYVLDITGAPADDFAAGKEVVNRPLDPKLAFVDACKRLPIIRSATIPMSRVKPKPWGIQVAGNFRRSAAANQWVRLRKQFSAVLAGHDPVISRIRTPMGRRGIYAVRIGANSRGEADSICTKLRAAGGACIVSRNR</sequence>
<dbReference type="RefSeq" id="WP_071633483.1">
    <property type="nucleotide sequence ID" value="NZ_JBHJZM010000013.1"/>
</dbReference>
<feature type="domain" description="SPOR" evidence="5">
    <location>
        <begin position="216"/>
        <end position="295"/>
    </location>
</feature>
<dbReference type="InterPro" id="IPR008258">
    <property type="entry name" value="Transglycosylase_SLT_dom_1"/>
</dbReference>
<dbReference type="Proteomes" id="UP000182985">
    <property type="component" value="Unassembled WGS sequence"/>
</dbReference>
<dbReference type="AlphaFoldDB" id="A0A1J6I8W8"/>
<comment type="similarity">
    <text evidence="1">Belongs to the transglycosylase Slt family.</text>
</comment>
<dbReference type="SUPFAM" id="SSF53955">
    <property type="entry name" value="Lysozyme-like"/>
    <property type="match status" value="1"/>
</dbReference>
<comment type="caution">
    <text evidence="6">The sequence shown here is derived from an EMBL/GenBank/DDBJ whole genome shotgun (WGS) entry which is preliminary data.</text>
</comment>
<evidence type="ECO:0000313" key="6">
    <source>
        <dbReference type="EMBL" id="OIS91448.1"/>
    </source>
</evidence>
<dbReference type="InterPro" id="IPR023346">
    <property type="entry name" value="Lysozyme-like_dom_sf"/>
</dbReference>
<feature type="domain" description="Transglycosylase SLT" evidence="4">
    <location>
        <begin position="57"/>
        <end position="154"/>
    </location>
</feature>
<keyword evidence="7" id="KW-1185">Reference proteome</keyword>
<dbReference type="PANTHER" id="PTHR37423">
    <property type="entry name" value="SOLUBLE LYTIC MUREIN TRANSGLYCOSYLASE-RELATED"/>
    <property type="match status" value="1"/>
</dbReference>
<dbReference type="InterPro" id="IPR007730">
    <property type="entry name" value="SPOR-like_dom"/>
</dbReference>
<dbReference type="Pfam" id="PF01464">
    <property type="entry name" value="SLT"/>
    <property type="match status" value="1"/>
</dbReference>
<organism evidence="6 7">
    <name type="scientific">Brucella cytisi</name>
    <dbReference type="NCBI Taxonomy" id="407152"/>
    <lineage>
        <taxon>Bacteria</taxon>
        <taxon>Pseudomonadati</taxon>
        <taxon>Pseudomonadota</taxon>
        <taxon>Alphaproteobacteria</taxon>
        <taxon>Hyphomicrobiales</taxon>
        <taxon>Brucellaceae</taxon>
        <taxon>Brucella/Ochrobactrum group</taxon>
        <taxon>Brucella</taxon>
    </lineage>
</organism>
<evidence type="ECO:0000256" key="2">
    <source>
        <dbReference type="ARBA" id="ARBA00009387"/>
    </source>
</evidence>
<dbReference type="InterPro" id="IPR036680">
    <property type="entry name" value="SPOR-like_sf"/>
</dbReference>
<dbReference type="Gene3D" id="3.30.70.1070">
    <property type="entry name" value="Sporulation related repeat"/>
    <property type="match status" value="1"/>
</dbReference>
<dbReference type="OrthoDB" id="9801695at2"/>
<name>A0A1J6I8W8_9HYPH</name>
<feature type="chain" id="PRO_5009639431" evidence="3">
    <location>
        <begin position="25"/>
        <end position="299"/>
    </location>
</feature>
<dbReference type="GO" id="GO:0042834">
    <property type="term" value="F:peptidoglycan binding"/>
    <property type="evidence" value="ECO:0007669"/>
    <property type="project" value="InterPro"/>
</dbReference>